<gene>
    <name evidence="1" type="ORF">S01H4_63609</name>
</gene>
<sequence>NNNPGDVMNSVYELLIKDEKIEGILNMMFCSKRWRSFTNYKQIVESINNASKPTFFWLIGEVKEVQRVSRYMADHNVPTFPSLEDMIKNFGILVQDSKICYSC</sequence>
<dbReference type="EMBL" id="BART01038302">
    <property type="protein sequence ID" value="GAH05369.1"/>
    <property type="molecule type" value="Genomic_DNA"/>
</dbReference>
<dbReference type="InterPro" id="IPR016102">
    <property type="entry name" value="Succinyl-CoA_synth-like"/>
</dbReference>
<reference evidence="1" key="1">
    <citation type="journal article" date="2014" name="Front. Microbiol.">
        <title>High frequency of phylogenetically diverse reductive dehalogenase-homologous genes in deep subseafloor sedimentary metagenomes.</title>
        <authorList>
            <person name="Kawai M."/>
            <person name="Futagami T."/>
            <person name="Toyoda A."/>
            <person name="Takaki Y."/>
            <person name="Nishi S."/>
            <person name="Hori S."/>
            <person name="Arai W."/>
            <person name="Tsubouchi T."/>
            <person name="Morono Y."/>
            <person name="Uchiyama I."/>
            <person name="Ito T."/>
            <person name="Fujiyama A."/>
            <person name="Inagaki F."/>
            <person name="Takami H."/>
        </authorList>
    </citation>
    <scope>NUCLEOTIDE SEQUENCE</scope>
    <source>
        <strain evidence="1">Expedition CK06-06</strain>
    </source>
</reference>
<dbReference type="SUPFAM" id="SSF52210">
    <property type="entry name" value="Succinyl-CoA synthetase domains"/>
    <property type="match status" value="1"/>
</dbReference>
<dbReference type="AlphaFoldDB" id="X1DK27"/>
<evidence type="ECO:0000313" key="1">
    <source>
        <dbReference type="EMBL" id="GAH05369.1"/>
    </source>
</evidence>
<feature type="non-terminal residue" evidence="1">
    <location>
        <position position="1"/>
    </location>
</feature>
<name>X1DK27_9ZZZZ</name>
<dbReference type="Gene3D" id="3.40.50.261">
    <property type="entry name" value="Succinyl-CoA synthetase domains"/>
    <property type="match status" value="1"/>
</dbReference>
<accession>X1DK27</accession>
<protein>
    <submittedName>
        <fullName evidence="1">Uncharacterized protein</fullName>
    </submittedName>
</protein>
<organism evidence="1">
    <name type="scientific">marine sediment metagenome</name>
    <dbReference type="NCBI Taxonomy" id="412755"/>
    <lineage>
        <taxon>unclassified sequences</taxon>
        <taxon>metagenomes</taxon>
        <taxon>ecological metagenomes</taxon>
    </lineage>
</organism>
<proteinExistence type="predicted"/>
<comment type="caution">
    <text evidence="1">The sequence shown here is derived from an EMBL/GenBank/DDBJ whole genome shotgun (WGS) entry which is preliminary data.</text>
</comment>